<organism evidence="2 3">
    <name type="scientific">Belliella pelovolcani</name>
    <dbReference type="NCBI Taxonomy" id="529505"/>
    <lineage>
        <taxon>Bacteria</taxon>
        <taxon>Pseudomonadati</taxon>
        <taxon>Bacteroidota</taxon>
        <taxon>Cytophagia</taxon>
        <taxon>Cytophagales</taxon>
        <taxon>Cyclobacteriaceae</taxon>
        <taxon>Belliella</taxon>
    </lineage>
</organism>
<dbReference type="Proteomes" id="UP000186026">
    <property type="component" value="Unassembled WGS sequence"/>
</dbReference>
<accession>A0A1N7M9Q8</accession>
<protein>
    <submittedName>
        <fullName evidence="2">Type IX secretion system membrane protein, PorP/SprF family</fullName>
    </submittedName>
</protein>
<sequence>MIRSYLYCLFFVPLFLVSTLESSAQDPQYSQYYAAPLYLNPAFTGAEQATRIGANYRNQWPGLNAQFTTFSAYYDTYLDDYNSGVGFLVMNDVEGAAQLRSTTISGLYSYELRLGQNAYFRPGFQASYIRRDIGFFENLIFANQINPADPFGPTQPGNDLPGIGDPVNLLSLSFGGLFFTDRFWFGASTHHVNQPNQSFLDEESVSRLPMKLSLHTGVKIPLGNGGYRNDFTHMYKQRYFVPTINYKRQGPFEQLDVGAYLFMEPIIFGVWYRGLPYKPVEQQSNRDAVVMMVGFNLLSGLNMGYSFDYTVSNLGIQSGGAHEVSVSYTFPSRNQGKPRSRDTVLPCPKF</sequence>
<keyword evidence="1" id="KW-0732">Signal</keyword>
<dbReference type="OrthoDB" id="1186563at2"/>
<proteinExistence type="predicted"/>
<dbReference type="STRING" id="529505.SAMN05421761_105223"/>
<dbReference type="RefSeq" id="WP_076500378.1">
    <property type="nucleotide sequence ID" value="NZ_FTOP01000005.1"/>
</dbReference>
<dbReference type="AlphaFoldDB" id="A0A1N7M9Q8"/>
<dbReference type="NCBIfam" id="TIGR03519">
    <property type="entry name" value="T9SS_PorP_fam"/>
    <property type="match status" value="1"/>
</dbReference>
<gene>
    <name evidence="2" type="ORF">SAMN05421761_105223</name>
</gene>
<dbReference type="InterPro" id="IPR019861">
    <property type="entry name" value="PorP/SprF_Bacteroidetes"/>
</dbReference>
<evidence type="ECO:0000313" key="2">
    <source>
        <dbReference type="EMBL" id="SIS82792.1"/>
    </source>
</evidence>
<dbReference type="EMBL" id="FTOP01000005">
    <property type="protein sequence ID" value="SIS82792.1"/>
    <property type="molecule type" value="Genomic_DNA"/>
</dbReference>
<evidence type="ECO:0000256" key="1">
    <source>
        <dbReference type="SAM" id="SignalP"/>
    </source>
</evidence>
<name>A0A1N7M9Q8_9BACT</name>
<feature type="chain" id="PRO_5013201716" evidence="1">
    <location>
        <begin position="25"/>
        <end position="350"/>
    </location>
</feature>
<evidence type="ECO:0000313" key="3">
    <source>
        <dbReference type="Proteomes" id="UP000186026"/>
    </source>
</evidence>
<dbReference type="Pfam" id="PF11751">
    <property type="entry name" value="PorP_SprF"/>
    <property type="match status" value="1"/>
</dbReference>
<keyword evidence="3" id="KW-1185">Reference proteome</keyword>
<feature type="signal peptide" evidence="1">
    <location>
        <begin position="1"/>
        <end position="24"/>
    </location>
</feature>
<reference evidence="3" key="1">
    <citation type="submission" date="2017-01" db="EMBL/GenBank/DDBJ databases">
        <authorList>
            <person name="Varghese N."/>
            <person name="Submissions S."/>
        </authorList>
    </citation>
    <scope>NUCLEOTIDE SEQUENCE [LARGE SCALE GENOMIC DNA]</scope>
    <source>
        <strain evidence="3">DSM 46698</strain>
    </source>
</reference>